<accession>A0A3D9SWA1</accession>
<feature type="chain" id="PRO_5017638409" evidence="1">
    <location>
        <begin position="31"/>
        <end position="324"/>
    </location>
</feature>
<gene>
    <name evidence="2" type="ORF">DFJ69_3778</name>
</gene>
<dbReference type="EMBL" id="QTTT01000001">
    <property type="protein sequence ID" value="REE98293.1"/>
    <property type="molecule type" value="Genomic_DNA"/>
</dbReference>
<dbReference type="Proteomes" id="UP000256661">
    <property type="component" value="Unassembled WGS sequence"/>
</dbReference>
<protein>
    <submittedName>
        <fullName evidence="2">Uncharacterized protein</fullName>
    </submittedName>
</protein>
<comment type="caution">
    <text evidence="2">The sequence shown here is derived from an EMBL/GenBank/DDBJ whole genome shotgun (WGS) entry which is preliminary data.</text>
</comment>
<dbReference type="RefSeq" id="WP_116023770.1">
    <property type="nucleotide sequence ID" value="NZ_QTTT01000001.1"/>
</dbReference>
<sequence length="324" mass="34405">MHVTSFTRRFSIAALAITGTLALPAPGASAAPAVAAAPGASAAPAARNAPYLGRWNYDQPDRDSGRNIALLRCPADTPDCTAPGPNGGPLEVPQIGDIVYSVGPDGGVVARTDVGCTWRFAERDGSLVLSPERQYCFNQVNGVGYTITHWTTTTRGHRQREVITALSHRPGGDYEFVLRNGTRTRAPKPGAGGAVRRFAGSWAYTPANRATQVNMAMVFRPGAERPEFVPQTGRIEFSRARDGKVIARTDDGCRWTLVVRGNTAALATPGQTCELPGATVRLSHWTIAGDGVRQASRVRGAREDAGGTADFVLTIGDLRRAGRA</sequence>
<dbReference type="AlphaFoldDB" id="A0A3D9SWA1"/>
<feature type="signal peptide" evidence="1">
    <location>
        <begin position="1"/>
        <end position="30"/>
    </location>
</feature>
<dbReference type="OrthoDB" id="4526041at2"/>
<name>A0A3D9SWA1_9ACTN</name>
<evidence type="ECO:0000313" key="3">
    <source>
        <dbReference type="Proteomes" id="UP000256661"/>
    </source>
</evidence>
<reference evidence="2 3" key="1">
    <citation type="submission" date="2018-08" db="EMBL/GenBank/DDBJ databases">
        <title>Sequencing the genomes of 1000 actinobacteria strains.</title>
        <authorList>
            <person name="Klenk H.-P."/>
        </authorList>
    </citation>
    <scope>NUCLEOTIDE SEQUENCE [LARGE SCALE GENOMIC DNA]</scope>
    <source>
        <strain evidence="2 3">DSM 43927</strain>
    </source>
</reference>
<evidence type="ECO:0000256" key="1">
    <source>
        <dbReference type="SAM" id="SignalP"/>
    </source>
</evidence>
<keyword evidence="3" id="KW-1185">Reference proteome</keyword>
<proteinExistence type="predicted"/>
<organism evidence="2 3">
    <name type="scientific">Thermomonospora umbrina</name>
    <dbReference type="NCBI Taxonomy" id="111806"/>
    <lineage>
        <taxon>Bacteria</taxon>
        <taxon>Bacillati</taxon>
        <taxon>Actinomycetota</taxon>
        <taxon>Actinomycetes</taxon>
        <taxon>Streptosporangiales</taxon>
        <taxon>Thermomonosporaceae</taxon>
        <taxon>Thermomonospora</taxon>
    </lineage>
</organism>
<keyword evidence="1" id="KW-0732">Signal</keyword>
<evidence type="ECO:0000313" key="2">
    <source>
        <dbReference type="EMBL" id="REE98293.1"/>
    </source>
</evidence>